<dbReference type="EMBL" id="QKKF02009240">
    <property type="protein sequence ID" value="RZF45423.1"/>
    <property type="molecule type" value="Genomic_DNA"/>
</dbReference>
<comment type="caution">
    <text evidence="2">The sequence shown here is derived from an EMBL/GenBank/DDBJ whole genome shotgun (WGS) entry which is preliminary data.</text>
</comment>
<sequence length="125" mass="14092">MLRFGSSGSSRKTTQNDGPLSKVPTSIIERQRHVQVHSDPRLRPRQRRATKSPLQTHCGAGYQTRLLPCTTSTKRGRDASARTEDERRLLRLSATRRASDAPNISWPLTILKVPYPDYEEPPGTN</sequence>
<dbReference type="Proteomes" id="UP000291343">
    <property type="component" value="Unassembled WGS sequence"/>
</dbReference>
<reference evidence="2 3" key="1">
    <citation type="journal article" date="2017" name="Gigascience">
        <title>Genome sequence of the small brown planthopper, Laodelphax striatellus.</title>
        <authorList>
            <person name="Zhu J."/>
            <person name="Jiang F."/>
            <person name="Wang X."/>
            <person name="Yang P."/>
            <person name="Bao Y."/>
            <person name="Zhao W."/>
            <person name="Wang W."/>
            <person name="Lu H."/>
            <person name="Wang Q."/>
            <person name="Cui N."/>
            <person name="Li J."/>
            <person name="Chen X."/>
            <person name="Luo L."/>
            <person name="Yu J."/>
            <person name="Kang L."/>
            <person name="Cui F."/>
        </authorList>
    </citation>
    <scope>NUCLEOTIDE SEQUENCE [LARGE SCALE GENOMIC DNA]</scope>
    <source>
        <strain evidence="2">Lst14</strain>
    </source>
</reference>
<proteinExistence type="predicted"/>
<evidence type="ECO:0000313" key="3">
    <source>
        <dbReference type="Proteomes" id="UP000291343"/>
    </source>
</evidence>
<organism evidence="2 3">
    <name type="scientific">Laodelphax striatellus</name>
    <name type="common">Small brown planthopper</name>
    <name type="synonym">Delphax striatella</name>
    <dbReference type="NCBI Taxonomy" id="195883"/>
    <lineage>
        <taxon>Eukaryota</taxon>
        <taxon>Metazoa</taxon>
        <taxon>Ecdysozoa</taxon>
        <taxon>Arthropoda</taxon>
        <taxon>Hexapoda</taxon>
        <taxon>Insecta</taxon>
        <taxon>Pterygota</taxon>
        <taxon>Neoptera</taxon>
        <taxon>Paraneoptera</taxon>
        <taxon>Hemiptera</taxon>
        <taxon>Auchenorrhyncha</taxon>
        <taxon>Fulgoroidea</taxon>
        <taxon>Delphacidae</taxon>
        <taxon>Criomorphinae</taxon>
        <taxon>Laodelphax</taxon>
    </lineage>
</organism>
<feature type="compositionally biased region" description="Polar residues" evidence="1">
    <location>
        <begin position="1"/>
        <end position="18"/>
    </location>
</feature>
<feature type="compositionally biased region" description="Basic and acidic residues" evidence="1">
    <location>
        <begin position="29"/>
        <end position="42"/>
    </location>
</feature>
<protein>
    <submittedName>
        <fullName evidence="2">Uncharacterized protein</fullName>
    </submittedName>
</protein>
<dbReference type="InParanoid" id="A0A482XHY0"/>
<evidence type="ECO:0000256" key="1">
    <source>
        <dbReference type="SAM" id="MobiDB-lite"/>
    </source>
</evidence>
<feature type="region of interest" description="Disordered" evidence="1">
    <location>
        <begin position="1"/>
        <end position="62"/>
    </location>
</feature>
<gene>
    <name evidence="2" type="ORF">LSTR_LSTR014122</name>
</gene>
<accession>A0A482XHY0</accession>
<keyword evidence="3" id="KW-1185">Reference proteome</keyword>
<evidence type="ECO:0000313" key="2">
    <source>
        <dbReference type="EMBL" id="RZF45423.1"/>
    </source>
</evidence>
<dbReference type="AlphaFoldDB" id="A0A482XHY0"/>
<name>A0A482XHY0_LAOST</name>